<comment type="similarity">
    <text evidence="2 9">Belongs to the alpha-carbonic anhydrase family.</text>
</comment>
<feature type="signal peptide" evidence="9">
    <location>
        <begin position="1"/>
        <end position="27"/>
    </location>
</feature>
<name>A0AAD5KZA4_9CRUS</name>
<dbReference type="InterPro" id="IPR036398">
    <property type="entry name" value="CA_dom_sf"/>
</dbReference>
<dbReference type="InterPro" id="IPR001148">
    <property type="entry name" value="CA_dom"/>
</dbReference>
<evidence type="ECO:0000259" key="10">
    <source>
        <dbReference type="PROSITE" id="PS51144"/>
    </source>
</evidence>
<evidence type="ECO:0000256" key="8">
    <source>
        <dbReference type="ARBA" id="ARBA00048348"/>
    </source>
</evidence>
<dbReference type="GO" id="GO:0004089">
    <property type="term" value="F:carbonate dehydratase activity"/>
    <property type="evidence" value="ECO:0007669"/>
    <property type="project" value="UniProtKB-UniRule"/>
</dbReference>
<dbReference type="Pfam" id="PF00194">
    <property type="entry name" value="Carb_anhydrase"/>
    <property type="match status" value="1"/>
</dbReference>
<dbReference type="InterPro" id="IPR018338">
    <property type="entry name" value="Carbonic_anhydrase_a-class_CS"/>
</dbReference>
<proteinExistence type="inferred from homology"/>
<evidence type="ECO:0000256" key="9">
    <source>
        <dbReference type="RuleBase" id="RU367011"/>
    </source>
</evidence>
<dbReference type="CDD" id="cd00326">
    <property type="entry name" value="alpha_CA"/>
    <property type="match status" value="1"/>
</dbReference>
<dbReference type="EMBL" id="WJBH02000002">
    <property type="protein sequence ID" value="KAI9563217.1"/>
    <property type="molecule type" value="Genomic_DNA"/>
</dbReference>
<dbReference type="EC" id="4.2.1.1" evidence="3 9"/>
<dbReference type="PROSITE" id="PS00162">
    <property type="entry name" value="ALPHA_CA_1"/>
    <property type="match status" value="1"/>
</dbReference>
<dbReference type="PROSITE" id="PS51144">
    <property type="entry name" value="ALPHA_CA_2"/>
    <property type="match status" value="1"/>
</dbReference>
<dbReference type="SMART" id="SM01057">
    <property type="entry name" value="Carb_anhydrase"/>
    <property type="match status" value="1"/>
</dbReference>
<dbReference type="PANTHER" id="PTHR18952">
    <property type="entry name" value="CARBONIC ANHYDRASE"/>
    <property type="match status" value="1"/>
</dbReference>
<gene>
    <name evidence="11" type="ORF">GHT06_010675</name>
</gene>
<keyword evidence="9" id="KW-0732">Signal</keyword>
<dbReference type="Gene3D" id="3.10.200.10">
    <property type="entry name" value="Alpha carbonic anhydrase"/>
    <property type="match status" value="1"/>
</dbReference>
<evidence type="ECO:0000256" key="7">
    <source>
        <dbReference type="ARBA" id="ARBA00023239"/>
    </source>
</evidence>
<keyword evidence="7 9" id="KW-0456">Lyase</keyword>
<dbReference type="Proteomes" id="UP000820818">
    <property type="component" value="Linkage Group LG2"/>
</dbReference>
<keyword evidence="12" id="KW-1185">Reference proteome</keyword>
<evidence type="ECO:0000256" key="3">
    <source>
        <dbReference type="ARBA" id="ARBA00012925"/>
    </source>
</evidence>
<keyword evidence="4 9" id="KW-0479">Metal-binding</keyword>
<evidence type="ECO:0000313" key="11">
    <source>
        <dbReference type="EMBL" id="KAI9563217.1"/>
    </source>
</evidence>
<comment type="cofactor">
    <cofactor evidence="9">
        <name>Zn(2+)</name>
        <dbReference type="ChEBI" id="CHEBI:29105"/>
    </cofactor>
</comment>
<comment type="catalytic activity">
    <reaction evidence="8 9">
        <text>hydrogencarbonate + H(+) = CO2 + H2O</text>
        <dbReference type="Rhea" id="RHEA:10748"/>
        <dbReference type="ChEBI" id="CHEBI:15377"/>
        <dbReference type="ChEBI" id="CHEBI:15378"/>
        <dbReference type="ChEBI" id="CHEBI:16526"/>
        <dbReference type="ChEBI" id="CHEBI:17544"/>
        <dbReference type="EC" id="4.2.1.1"/>
    </reaction>
</comment>
<dbReference type="InterPro" id="IPR023561">
    <property type="entry name" value="Carbonic_anhydrase_a-class"/>
</dbReference>
<dbReference type="GO" id="GO:0005886">
    <property type="term" value="C:plasma membrane"/>
    <property type="evidence" value="ECO:0007669"/>
    <property type="project" value="TreeGrafter"/>
</dbReference>
<protein>
    <recommendedName>
        <fullName evidence="3 9">Carbonic anhydrase</fullName>
        <ecNumber evidence="3 9">4.2.1.1</ecNumber>
    </recommendedName>
</protein>
<sequence length="365" mass="41227">MSGFPATLFQYLVVLFLCCRLSQVVDSSSIRNTEKTKEITNQHVVAKPNDVVRTIENPLYEHQPISREKETQSWSYSNPEAWPFLYPTCAGDRQSPVNIETVLLKDYSKFYFGNYGGIERMIVTNNGHTVLFSLPLSSSPESIPYITGGGLPDRYNFFQFHFHWGSDSSQGSEHRVDSKSYPAELHLVHYNAKYGSFANATNHDDGLAVLGILITVGKPSHSGFRTVVDQLSKVESDGDETMLEKPISLNDLLPSRTTSFFRYSGSLTTPNCEQSVVWTVFDNPIVVLEDQLSVFRNLKGKGGLILVNNFRPTQPLRRRIITYRSHTGCSVSRNWSLFSPRIKDVYQYCKCIASFYAIFSSTFSS</sequence>
<evidence type="ECO:0000313" key="12">
    <source>
        <dbReference type="Proteomes" id="UP000820818"/>
    </source>
</evidence>
<evidence type="ECO:0000256" key="1">
    <source>
        <dbReference type="ARBA" id="ARBA00002904"/>
    </source>
</evidence>
<comment type="caution">
    <text evidence="11">The sequence shown here is derived from an EMBL/GenBank/DDBJ whole genome shotgun (WGS) entry which is preliminary data.</text>
</comment>
<keyword evidence="6" id="KW-0325">Glycoprotein</keyword>
<organism evidence="11 12">
    <name type="scientific">Daphnia sinensis</name>
    <dbReference type="NCBI Taxonomy" id="1820382"/>
    <lineage>
        <taxon>Eukaryota</taxon>
        <taxon>Metazoa</taxon>
        <taxon>Ecdysozoa</taxon>
        <taxon>Arthropoda</taxon>
        <taxon>Crustacea</taxon>
        <taxon>Branchiopoda</taxon>
        <taxon>Diplostraca</taxon>
        <taxon>Cladocera</taxon>
        <taxon>Anomopoda</taxon>
        <taxon>Daphniidae</taxon>
        <taxon>Daphnia</taxon>
        <taxon>Daphnia similis group</taxon>
    </lineage>
</organism>
<dbReference type="FunFam" id="3.10.200.10:FF:000003">
    <property type="entry name" value="Carbonic anhydrase 12"/>
    <property type="match status" value="1"/>
</dbReference>
<comment type="function">
    <text evidence="1 9">Reversible hydration of carbon dioxide.</text>
</comment>
<dbReference type="SUPFAM" id="SSF51069">
    <property type="entry name" value="Carbonic anhydrase"/>
    <property type="match status" value="1"/>
</dbReference>
<dbReference type="PANTHER" id="PTHR18952:SF265">
    <property type="entry name" value="CARBONIC ANHYDRASE"/>
    <property type="match status" value="1"/>
</dbReference>
<keyword evidence="5 9" id="KW-0862">Zinc</keyword>
<feature type="domain" description="Alpha-carbonic anhydrase" evidence="10">
    <location>
        <begin position="72"/>
        <end position="325"/>
    </location>
</feature>
<evidence type="ECO:0000256" key="6">
    <source>
        <dbReference type="ARBA" id="ARBA00023180"/>
    </source>
</evidence>
<evidence type="ECO:0000256" key="4">
    <source>
        <dbReference type="ARBA" id="ARBA00022723"/>
    </source>
</evidence>
<accession>A0AAD5KZA4</accession>
<feature type="chain" id="PRO_5041765803" description="Carbonic anhydrase" evidence="9">
    <location>
        <begin position="28"/>
        <end position="365"/>
    </location>
</feature>
<evidence type="ECO:0000256" key="2">
    <source>
        <dbReference type="ARBA" id="ARBA00010718"/>
    </source>
</evidence>
<dbReference type="GO" id="GO:0008270">
    <property type="term" value="F:zinc ion binding"/>
    <property type="evidence" value="ECO:0007669"/>
    <property type="project" value="UniProtKB-UniRule"/>
</dbReference>
<dbReference type="AlphaFoldDB" id="A0AAD5KZA4"/>
<evidence type="ECO:0000256" key="5">
    <source>
        <dbReference type="ARBA" id="ARBA00022833"/>
    </source>
</evidence>
<reference evidence="11 12" key="1">
    <citation type="submission" date="2022-05" db="EMBL/GenBank/DDBJ databases">
        <title>A multi-omics perspective on studying reproductive biology in Daphnia sinensis.</title>
        <authorList>
            <person name="Jia J."/>
        </authorList>
    </citation>
    <scope>NUCLEOTIDE SEQUENCE [LARGE SCALE GENOMIC DNA]</scope>
    <source>
        <strain evidence="11 12">WSL</strain>
    </source>
</reference>